<evidence type="ECO:0000256" key="6">
    <source>
        <dbReference type="SAM" id="Phobius"/>
    </source>
</evidence>
<dbReference type="EMBL" id="CP029843">
    <property type="protein sequence ID" value="AWV06020.1"/>
    <property type="molecule type" value="Genomic_DNA"/>
</dbReference>
<dbReference type="InterPro" id="IPR050545">
    <property type="entry name" value="Mycobact_MmpL"/>
</dbReference>
<feature type="transmembrane region" description="Helical" evidence="6">
    <location>
        <begin position="275"/>
        <end position="297"/>
    </location>
</feature>
<dbReference type="AlphaFoldDB" id="A0A2U9TCP8"/>
<feature type="domain" description="Membrane transport protein MMPL" evidence="7">
    <location>
        <begin position="185"/>
        <end position="394"/>
    </location>
</feature>
<reference evidence="8 9" key="1">
    <citation type="submission" date="2018-05" db="EMBL/GenBank/DDBJ databases">
        <title>The complete genome of Lysobacter maris HZ9B, a marine bacterium antagonistic against terrestrial plant pathogens.</title>
        <authorList>
            <person name="Zhang X.-Q."/>
        </authorList>
    </citation>
    <scope>NUCLEOTIDE SEQUENCE [LARGE SCALE GENOMIC DNA]</scope>
    <source>
        <strain evidence="8 9">HZ9B</strain>
    </source>
</reference>
<accession>A0A2U9TCP8</accession>
<feature type="transmembrane region" description="Helical" evidence="6">
    <location>
        <begin position="690"/>
        <end position="710"/>
    </location>
</feature>
<sequence>MRAVPRLLLTLLWLAVLVAAIAWIGRHLELSGDLRRFMPSPRTPAQKLLIDELGEGPGARLLLVALGGDSPEALAQRSGRMQARLRDSGLFAVVANGDERGLDAVPERLRPYRYLLSDTVDGHGFDRHLLADALDQRVQDLGSPAAELVEPLLASDPTLEALKLVEAWQPANAPHKRGGVWFDRDGREALMLLETHAAGFDPSGQQAAMAAIRDAFAHSREAGDGDARLTVTGPGAFSEQIGGRTRREASLFGSLGGAGFALMLLLAYRRWQAPLLAALPVASAGVLGLAAVAVLFADDGVHGITLAFGFTLIGIAADYPIHLFSHLRPGVSPGESAWLMWRTLATGVASTCLAYLTFFVSGVDGLRQLAVFTVVGLATAALTTRFLLPALLAPARDDIAGRESMRRLHAAIERLPRLAAPVVLGIAAAAVAVVVFVPGTFWQNDLARLTPVPADALARDTQLREALGAPDVRYLIVIEGDDLEDVLARSERLRPLLDALRASHVLAGYDMAARYLPSAATQRARQARLPDRPALRAEMAAALTGTPFRADAFDAFIDDVQRARQAPPLRLDDLAGTPLEATLAGLLLVGDGRATALVSLSGLADPNVVAQVARANGAQLLDLKRTSESLVAEYRARVLWALALAVLLLAGGVYAMLRDLRRTICVLAPMLVATALVLAVLRGLGVELNLFHLVALMLAAGLGLDYALFFDHAGADAAEQRRTLHAVIVCAVSTLLVFALLALSQIPVLRAIGVTVALGVLFNVLLALLIARRPAVAA</sequence>
<dbReference type="PANTHER" id="PTHR33406:SF13">
    <property type="entry name" value="MEMBRANE PROTEIN YDFJ"/>
    <property type="match status" value="1"/>
</dbReference>
<feature type="transmembrane region" description="Helical" evidence="6">
    <location>
        <begin position="249"/>
        <end position="268"/>
    </location>
</feature>
<comment type="subcellular location">
    <subcellularLocation>
        <location evidence="1">Cell membrane</location>
        <topology evidence="1">Multi-pass membrane protein</topology>
    </subcellularLocation>
</comment>
<feature type="transmembrane region" description="Helical" evidence="6">
    <location>
        <begin position="749"/>
        <end position="771"/>
    </location>
</feature>
<evidence type="ECO:0000256" key="3">
    <source>
        <dbReference type="ARBA" id="ARBA00022692"/>
    </source>
</evidence>
<organism evidence="8 9">
    <name type="scientific">Marilutibacter maris</name>
    <dbReference type="NCBI Taxonomy" id="1605891"/>
    <lineage>
        <taxon>Bacteria</taxon>
        <taxon>Pseudomonadati</taxon>
        <taxon>Pseudomonadota</taxon>
        <taxon>Gammaproteobacteria</taxon>
        <taxon>Lysobacterales</taxon>
        <taxon>Lysobacteraceae</taxon>
        <taxon>Marilutibacter</taxon>
    </lineage>
</organism>
<dbReference type="KEGG" id="lmb:C9I47_0295"/>
<feature type="transmembrane region" description="Helical" evidence="6">
    <location>
        <begin position="638"/>
        <end position="657"/>
    </location>
</feature>
<dbReference type="Gene3D" id="1.20.1640.10">
    <property type="entry name" value="Multidrug efflux transporter AcrB transmembrane domain"/>
    <property type="match status" value="2"/>
</dbReference>
<feature type="transmembrane region" description="Helical" evidence="6">
    <location>
        <begin position="303"/>
        <end position="327"/>
    </location>
</feature>
<dbReference type="Proteomes" id="UP000249447">
    <property type="component" value="Chromosome"/>
</dbReference>
<dbReference type="GO" id="GO:0005886">
    <property type="term" value="C:plasma membrane"/>
    <property type="evidence" value="ECO:0007669"/>
    <property type="project" value="UniProtKB-SubCell"/>
</dbReference>
<dbReference type="InterPro" id="IPR004869">
    <property type="entry name" value="MMPL_dom"/>
</dbReference>
<keyword evidence="5 6" id="KW-0472">Membrane</keyword>
<keyword evidence="4 6" id="KW-1133">Transmembrane helix</keyword>
<feature type="transmembrane region" description="Helical" evidence="6">
    <location>
        <begin position="369"/>
        <end position="394"/>
    </location>
</feature>
<dbReference type="SUPFAM" id="SSF82866">
    <property type="entry name" value="Multidrug efflux transporter AcrB transmembrane domain"/>
    <property type="match status" value="2"/>
</dbReference>
<evidence type="ECO:0000256" key="1">
    <source>
        <dbReference type="ARBA" id="ARBA00004651"/>
    </source>
</evidence>
<keyword evidence="3 6" id="KW-0812">Transmembrane</keyword>
<dbReference type="Pfam" id="PF03176">
    <property type="entry name" value="MMPL"/>
    <property type="match status" value="1"/>
</dbReference>
<dbReference type="OrthoDB" id="9780358at2"/>
<name>A0A2U9TCP8_9GAMM</name>
<gene>
    <name evidence="8" type="ORF">C9I47_0295</name>
</gene>
<feature type="transmembrane region" description="Helical" evidence="6">
    <location>
        <begin position="415"/>
        <end position="442"/>
    </location>
</feature>
<feature type="transmembrane region" description="Helical" evidence="6">
    <location>
        <begin position="339"/>
        <end position="363"/>
    </location>
</feature>
<evidence type="ECO:0000256" key="4">
    <source>
        <dbReference type="ARBA" id="ARBA00022989"/>
    </source>
</evidence>
<dbReference type="PANTHER" id="PTHR33406">
    <property type="entry name" value="MEMBRANE PROTEIN MJ1562-RELATED"/>
    <property type="match status" value="1"/>
</dbReference>
<evidence type="ECO:0000256" key="5">
    <source>
        <dbReference type="ARBA" id="ARBA00023136"/>
    </source>
</evidence>
<evidence type="ECO:0000313" key="8">
    <source>
        <dbReference type="EMBL" id="AWV06020.1"/>
    </source>
</evidence>
<dbReference type="RefSeq" id="WP_111265201.1">
    <property type="nucleotide sequence ID" value="NZ_CP029843.1"/>
</dbReference>
<protein>
    <submittedName>
        <fullName evidence="8">Membrane protein</fullName>
    </submittedName>
</protein>
<evidence type="ECO:0000313" key="9">
    <source>
        <dbReference type="Proteomes" id="UP000249447"/>
    </source>
</evidence>
<feature type="transmembrane region" description="Helical" evidence="6">
    <location>
        <begin position="664"/>
        <end position="684"/>
    </location>
</feature>
<keyword evidence="2" id="KW-1003">Cell membrane</keyword>
<feature type="transmembrane region" description="Helical" evidence="6">
    <location>
        <begin position="722"/>
        <end position="743"/>
    </location>
</feature>
<proteinExistence type="predicted"/>
<evidence type="ECO:0000256" key="2">
    <source>
        <dbReference type="ARBA" id="ARBA00022475"/>
    </source>
</evidence>
<evidence type="ECO:0000259" key="7">
    <source>
        <dbReference type="Pfam" id="PF03176"/>
    </source>
</evidence>
<keyword evidence="9" id="KW-1185">Reference proteome</keyword>